<reference evidence="6" key="1">
    <citation type="submission" date="2025-08" db="UniProtKB">
        <authorList>
            <consortium name="RefSeq"/>
        </authorList>
    </citation>
    <scope>IDENTIFICATION</scope>
</reference>
<dbReference type="GeneID" id="112051620"/>
<comment type="similarity">
    <text evidence="1 3">Belongs to the chorion protein family.</text>
</comment>
<dbReference type="RefSeq" id="XP_023946103.2">
    <property type="nucleotide sequence ID" value="XM_024090335.2"/>
</dbReference>
<keyword evidence="5" id="KW-1185">Reference proteome</keyword>
<sequence length="202" mass="20520">MAFKVIILFSAVVIQTITCQCLRAPVPIPVPEITVANLGSELPLAFPVYACETITGPGVPGLNFGLSISELSASNGGGLRVNSASPMASTGVTVETDKMVIEGPLAVTGQLPFLGAVSLEGPLPACGTGTVAYECTSPQVGMVSEIEQAPIPAYPGPLPGYPGAYVPYPSGPYPSGPYPSGPYQSVPIASAYTAGRPIARAL</sequence>
<evidence type="ECO:0000256" key="3">
    <source>
        <dbReference type="RuleBase" id="RU004378"/>
    </source>
</evidence>
<proteinExistence type="inferred from homology"/>
<evidence type="ECO:0000256" key="2">
    <source>
        <dbReference type="ARBA" id="ARBA00022737"/>
    </source>
</evidence>
<evidence type="ECO:0000256" key="4">
    <source>
        <dbReference type="SAM" id="SignalP"/>
    </source>
</evidence>
<dbReference type="GO" id="GO:0042600">
    <property type="term" value="C:egg chorion"/>
    <property type="evidence" value="ECO:0007669"/>
    <property type="project" value="InterPro"/>
</dbReference>
<dbReference type="OrthoDB" id="6930117at2759"/>
<evidence type="ECO:0000256" key="1">
    <source>
        <dbReference type="ARBA" id="ARBA00005906"/>
    </source>
</evidence>
<dbReference type="GO" id="GO:0007304">
    <property type="term" value="P:chorion-containing eggshell formation"/>
    <property type="evidence" value="ECO:0007669"/>
    <property type="project" value="InterPro"/>
</dbReference>
<feature type="chain" id="PRO_5046807003" evidence="4">
    <location>
        <begin position="20"/>
        <end position="202"/>
    </location>
</feature>
<evidence type="ECO:0000313" key="5">
    <source>
        <dbReference type="Proteomes" id="UP001652582"/>
    </source>
</evidence>
<dbReference type="Proteomes" id="UP001652582">
    <property type="component" value="Chromosome 18"/>
</dbReference>
<protein>
    <submittedName>
        <fullName evidence="6">Chorion class CB protein PC404-like</fullName>
    </submittedName>
</protein>
<feature type="signal peptide" evidence="4">
    <location>
        <begin position="1"/>
        <end position="19"/>
    </location>
</feature>
<organism evidence="5 6">
    <name type="scientific">Bicyclus anynana</name>
    <name type="common">Squinting bush brown butterfly</name>
    <dbReference type="NCBI Taxonomy" id="110368"/>
    <lineage>
        <taxon>Eukaryota</taxon>
        <taxon>Metazoa</taxon>
        <taxon>Ecdysozoa</taxon>
        <taxon>Arthropoda</taxon>
        <taxon>Hexapoda</taxon>
        <taxon>Insecta</taxon>
        <taxon>Pterygota</taxon>
        <taxon>Neoptera</taxon>
        <taxon>Endopterygota</taxon>
        <taxon>Lepidoptera</taxon>
        <taxon>Glossata</taxon>
        <taxon>Ditrysia</taxon>
        <taxon>Papilionoidea</taxon>
        <taxon>Nymphalidae</taxon>
        <taxon>Satyrinae</taxon>
        <taxon>Satyrini</taxon>
        <taxon>Mycalesina</taxon>
        <taxon>Bicyclus</taxon>
    </lineage>
</organism>
<keyword evidence="2" id="KW-0677">Repeat</keyword>
<dbReference type="AlphaFoldDB" id="A0A6J1NME2"/>
<keyword evidence="4" id="KW-0732">Signal</keyword>
<dbReference type="InterPro" id="IPR002635">
    <property type="entry name" value="Chorion"/>
</dbReference>
<accession>A0A6J1NME2</accession>
<dbReference type="KEGG" id="bany:112051620"/>
<gene>
    <name evidence="6" type="primary">LOC112051620</name>
</gene>
<dbReference type="GO" id="GO:0005213">
    <property type="term" value="F:structural constituent of egg chorion"/>
    <property type="evidence" value="ECO:0007669"/>
    <property type="project" value="InterPro"/>
</dbReference>
<evidence type="ECO:0000313" key="6">
    <source>
        <dbReference type="RefSeq" id="XP_023946103.2"/>
    </source>
</evidence>
<dbReference type="Pfam" id="PF01723">
    <property type="entry name" value="Chorion_1"/>
    <property type="match status" value="1"/>
</dbReference>
<name>A0A6J1NME2_BICAN</name>